<feature type="chain" id="PRO_5010708755" evidence="1">
    <location>
        <begin position="19"/>
        <end position="204"/>
    </location>
</feature>
<dbReference type="RefSeq" id="WP_084017054.1">
    <property type="nucleotide sequence ID" value="NZ_FWXS01000004.1"/>
</dbReference>
<dbReference type="OrthoDB" id="1524454at2"/>
<gene>
    <name evidence="3" type="ORF">SAMN06296427_104134</name>
</gene>
<dbReference type="Gene3D" id="1.20.120.450">
    <property type="entry name" value="dinb family like domain"/>
    <property type="match status" value="1"/>
</dbReference>
<evidence type="ECO:0000256" key="1">
    <source>
        <dbReference type="SAM" id="SignalP"/>
    </source>
</evidence>
<dbReference type="InterPro" id="IPR034660">
    <property type="entry name" value="DinB/YfiT-like"/>
</dbReference>
<dbReference type="SUPFAM" id="SSF109854">
    <property type="entry name" value="DinB/YfiT-like putative metalloenzymes"/>
    <property type="match status" value="1"/>
</dbReference>
<organism evidence="3 4">
    <name type="scientific">Moheibacter sediminis</name>
    <dbReference type="NCBI Taxonomy" id="1434700"/>
    <lineage>
        <taxon>Bacteria</taxon>
        <taxon>Pseudomonadati</taxon>
        <taxon>Bacteroidota</taxon>
        <taxon>Flavobacteriia</taxon>
        <taxon>Flavobacteriales</taxon>
        <taxon>Weeksellaceae</taxon>
        <taxon>Moheibacter</taxon>
    </lineage>
</organism>
<evidence type="ECO:0000313" key="4">
    <source>
        <dbReference type="Proteomes" id="UP000192393"/>
    </source>
</evidence>
<evidence type="ECO:0000313" key="3">
    <source>
        <dbReference type="EMBL" id="SMC59647.1"/>
    </source>
</evidence>
<sequence length="204" mass="23685">MKSVILILFLLPTYFISAQTDEKQLVFHDKEFLLDYYKQTKNNLSKSISGLSEAQMQFKPSEDKWSVSQCVEHIIATENMIFGMLKTYMEQPENPDRKKDVVLSDDDILGFMTNRSEKYKAPEMLQKKGIYNQPKVALKDFKNQRKELINFIKKTDINELRNRINDSPAGATDAYQSLLFIAGHTARHTLQIDEVKNDPNFPKK</sequence>
<dbReference type="AlphaFoldDB" id="A0A1W2AG31"/>
<feature type="domain" description="DinB-like" evidence="2">
    <location>
        <begin position="37"/>
        <end position="192"/>
    </location>
</feature>
<feature type="signal peptide" evidence="1">
    <location>
        <begin position="1"/>
        <end position="18"/>
    </location>
</feature>
<dbReference type="InterPro" id="IPR024775">
    <property type="entry name" value="DinB-like"/>
</dbReference>
<protein>
    <submittedName>
        <fullName evidence="3">DinB superfamily protein</fullName>
    </submittedName>
</protein>
<dbReference type="EMBL" id="FWXS01000004">
    <property type="protein sequence ID" value="SMC59647.1"/>
    <property type="molecule type" value="Genomic_DNA"/>
</dbReference>
<dbReference type="Proteomes" id="UP000192393">
    <property type="component" value="Unassembled WGS sequence"/>
</dbReference>
<name>A0A1W2AG31_9FLAO</name>
<keyword evidence="4" id="KW-1185">Reference proteome</keyword>
<evidence type="ECO:0000259" key="2">
    <source>
        <dbReference type="Pfam" id="PF12867"/>
    </source>
</evidence>
<dbReference type="Pfam" id="PF12867">
    <property type="entry name" value="DinB_2"/>
    <property type="match status" value="1"/>
</dbReference>
<keyword evidence="1" id="KW-0732">Signal</keyword>
<reference evidence="3 4" key="1">
    <citation type="submission" date="2017-04" db="EMBL/GenBank/DDBJ databases">
        <authorList>
            <person name="Afonso C.L."/>
            <person name="Miller P.J."/>
            <person name="Scott M.A."/>
            <person name="Spackman E."/>
            <person name="Goraichik I."/>
            <person name="Dimitrov K.M."/>
            <person name="Suarez D.L."/>
            <person name="Swayne D.E."/>
        </authorList>
    </citation>
    <scope>NUCLEOTIDE SEQUENCE [LARGE SCALE GENOMIC DNA]</scope>
    <source>
        <strain evidence="3 4">CGMCC 1.12708</strain>
    </source>
</reference>
<dbReference type="STRING" id="1434700.SAMN06296427_104134"/>
<accession>A0A1W2AG31</accession>
<proteinExistence type="predicted"/>